<dbReference type="Proteomes" id="UP001408789">
    <property type="component" value="Unassembled WGS sequence"/>
</dbReference>
<dbReference type="PANTHER" id="PTHR31549:SF307">
    <property type="match status" value="1"/>
</dbReference>
<comment type="caution">
    <text evidence="2">The sequence shown here is derived from an EMBL/GenBank/DDBJ whole genome shotgun (WGS) entry which is preliminary data.</text>
</comment>
<feature type="transmembrane region" description="Helical" evidence="1">
    <location>
        <begin position="440"/>
        <end position="469"/>
    </location>
</feature>
<dbReference type="AlphaFoldDB" id="A0AAP0GGV7"/>
<evidence type="ECO:0000256" key="1">
    <source>
        <dbReference type="SAM" id="Phobius"/>
    </source>
</evidence>
<keyword evidence="1" id="KW-0472">Membrane</keyword>
<keyword evidence="1" id="KW-0812">Transmembrane</keyword>
<dbReference type="PANTHER" id="PTHR31549">
    <property type="entry name" value="PROTEIN, PUTATIVE (DUF247)-RELATED-RELATED"/>
    <property type="match status" value="1"/>
</dbReference>
<organism evidence="2 3">
    <name type="scientific">Deinandra increscens subsp. villosa</name>
    <dbReference type="NCBI Taxonomy" id="3103831"/>
    <lineage>
        <taxon>Eukaryota</taxon>
        <taxon>Viridiplantae</taxon>
        <taxon>Streptophyta</taxon>
        <taxon>Embryophyta</taxon>
        <taxon>Tracheophyta</taxon>
        <taxon>Spermatophyta</taxon>
        <taxon>Magnoliopsida</taxon>
        <taxon>eudicotyledons</taxon>
        <taxon>Gunneridae</taxon>
        <taxon>Pentapetalae</taxon>
        <taxon>asterids</taxon>
        <taxon>campanulids</taxon>
        <taxon>Asterales</taxon>
        <taxon>Asteraceae</taxon>
        <taxon>Asteroideae</taxon>
        <taxon>Heliantheae alliance</taxon>
        <taxon>Madieae</taxon>
        <taxon>Madiinae</taxon>
        <taxon>Deinandra</taxon>
    </lineage>
</organism>
<evidence type="ECO:0000313" key="2">
    <source>
        <dbReference type="EMBL" id="KAK9048661.1"/>
    </source>
</evidence>
<reference evidence="2 3" key="1">
    <citation type="submission" date="2024-04" db="EMBL/GenBank/DDBJ databases">
        <title>The reference genome of an endangered Asteraceae, Deinandra increscens subsp. villosa, native to the Central Coast of California.</title>
        <authorList>
            <person name="Guilliams M."/>
            <person name="Hasenstab-Lehman K."/>
            <person name="Meyer R."/>
            <person name="Mcevoy S."/>
        </authorList>
    </citation>
    <scope>NUCLEOTIDE SEQUENCE [LARGE SCALE GENOMIC DNA]</scope>
    <source>
        <tissue evidence="2">Leaf</tissue>
    </source>
</reference>
<keyword evidence="3" id="KW-1185">Reference proteome</keyword>
<gene>
    <name evidence="2" type="ORF">SSX86_032373</name>
</gene>
<accession>A0AAP0GGV7</accession>
<keyword evidence="1" id="KW-1133">Transmembrane helix</keyword>
<dbReference type="EMBL" id="JBCNJP010010788">
    <property type="protein sequence ID" value="KAK9048661.1"/>
    <property type="molecule type" value="Genomic_DNA"/>
</dbReference>
<proteinExistence type="predicted"/>
<dbReference type="InterPro" id="IPR004158">
    <property type="entry name" value="DUF247_pln"/>
</dbReference>
<name>A0AAP0GGV7_9ASTR</name>
<evidence type="ECO:0000313" key="3">
    <source>
        <dbReference type="Proteomes" id="UP001408789"/>
    </source>
</evidence>
<dbReference type="Pfam" id="PF03140">
    <property type="entry name" value="DUF247"/>
    <property type="match status" value="1"/>
</dbReference>
<sequence length="489" mass="55031">MISDRREQKWVAEISEILDRQLEIEVEIPPAVSIFQIPEIITTKKPEAYKPQHVGFGPYHHFQPGPYSKMQQKKLVRLQRLLQNHKIADFRGVVVHKVKKLVPVIRACYDSFLPDDNVSMAWVFAIDGLFLLHLFQVTNTDSDQIPKVDSTKRLLAQDIMMVENQIPFMLLKEINEALHSSSPGSNDFSPSIYRSFSEIHSPLKLCPLSKAPTNHVHHLLHYMYHSIINNVPTPTFDSVHLPVPGRMTKILLPGIVNFVEQLPTDEIVRLYELAITSLHNFSSIGSGTTIPSASRLQSRAGFQFHSLPENGGGVESVYVNGNTIYLPPVTLESDSDVILRNLVAYETLMPHSDHHPLAEYASLMCGLIVDVEDVRVLKQHDIIRGELGEDEVAEIFVGMSGSILSSKIKSKSALQNMIVEVNKVYEGRPRIMAYLFLKKLAKWVLVFLTHIGSVVGGTWKIVAFVAGLVSLVMLTYKNYCDVYGCDKKN</sequence>
<protein>
    <submittedName>
        <fullName evidence="2">Uncharacterized protein</fullName>
    </submittedName>
</protein>